<accession>A0A9D1SXL7</accession>
<evidence type="ECO:0000256" key="1">
    <source>
        <dbReference type="ARBA" id="ARBA00004651"/>
    </source>
</evidence>
<evidence type="ECO:0000256" key="2">
    <source>
        <dbReference type="ARBA" id="ARBA00022475"/>
    </source>
</evidence>
<keyword evidence="3 7" id="KW-0812">Transmembrane</keyword>
<feature type="transmembrane region" description="Helical" evidence="7">
    <location>
        <begin position="712"/>
        <end position="735"/>
    </location>
</feature>
<comment type="similarity">
    <text evidence="6">Belongs to the ABC-4 integral membrane protein family.</text>
</comment>
<evidence type="ECO:0000256" key="7">
    <source>
        <dbReference type="SAM" id="Phobius"/>
    </source>
</evidence>
<dbReference type="EMBL" id="DVOH01000013">
    <property type="protein sequence ID" value="HIU99830.1"/>
    <property type="molecule type" value="Genomic_DNA"/>
</dbReference>
<feature type="transmembrane region" description="Helical" evidence="7">
    <location>
        <begin position="421"/>
        <end position="451"/>
    </location>
</feature>
<dbReference type="GO" id="GO:0022857">
    <property type="term" value="F:transmembrane transporter activity"/>
    <property type="evidence" value="ECO:0007669"/>
    <property type="project" value="TreeGrafter"/>
</dbReference>
<comment type="subcellular location">
    <subcellularLocation>
        <location evidence="1">Cell membrane</location>
        <topology evidence="1">Multi-pass membrane protein</topology>
    </subcellularLocation>
</comment>
<feature type="transmembrane region" description="Helical" evidence="7">
    <location>
        <begin position="802"/>
        <end position="826"/>
    </location>
</feature>
<reference evidence="9" key="1">
    <citation type="submission" date="2020-10" db="EMBL/GenBank/DDBJ databases">
        <authorList>
            <person name="Gilroy R."/>
        </authorList>
    </citation>
    <scope>NUCLEOTIDE SEQUENCE</scope>
    <source>
        <strain evidence="9">23406</strain>
    </source>
</reference>
<gene>
    <name evidence="9" type="ORF">IAB14_01790</name>
</gene>
<reference evidence="9" key="2">
    <citation type="journal article" date="2021" name="PeerJ">
        <title>Extensive microbial diversity within the chicken gut microbiome revealed by metagenomics and culture.</title>
        <authorList>
            <person name="Gilroy R."/>
            <person name="Ravi A."/>
            <person name="Getino M."/>
            <person name="Pursley I."/>
            <person name="Horton D.L."/>
            <person name="Alikhan N.F."/>
            <person name="Baker D."/>
            <person name="Gharbi K."/>
            <person name="Hall N."/>
            <person name="Watson M."/>
            <person name="Adriaenssens E.M."/>
            <person name="Foster-Nyarko E."/>
            <person name="Jarju S."/>
            <person name="Secka A."/>
            <person name="Antonio M."/>
            <person name="Oren A."/>
            <person name="Chaudhuri R.R."/>
            <person name="La Ragione R."/>
            <person name="Hildebrand F."/>
            <person name="Pallen M.J."/>
        </authorList>
    </citation>
    <scope>NUCLEOTIDE SEQUENCE</scope>
    <source>
        <strain evidence="9">23406</strain>
    </source>
</reference>
<evidence type="ECO:0000313" key="10">
    <source>
        <dbReference type="Proteomes" id="UP000886891"/>
    </source>
</evidence>
<dbReference type="Pfam" id="PF02687">
    <property type="entry name" value="FtsX"/>
    <property type="match status" value="2"/>
</dbReference>
<evidence type="ECO:0000313" key="9">
    <source>
        <dbReference type="EMBL" id="HIU99830.1"/>
    </source>
</evidence>
<feature type="transmembrane region" description="Helical" evidence="7">
    <location>
        <begin position="349"/>
        <end position="374"/>
    </location>
</feature>
<feature type="transmembrane region" description="Helical" evidence="7">
    <location>
        <begin position="756"/>
        <end position="782"/>
    </location>
</feature>
<keyword evidence="4 7" id="KW-1133">Transmembrane helix</keyword>
<keyword evidence="5 7" id="KW-0472">Membrane</keyword>
<feature type="transmembrane region" description="Helical" evidence="7">
    <location>
        <begin position="395"/>
        <end position="415"/>
    </location>
</feature>
<feature type="domain" description="ABC3 transporter permease C-terminal" evidence="8">
    <location>
        <begin position="264"/>
        <end position="378"/>
    </location>
</feature>
<feature type="transmembrane region" description="Helical" evidence="7">
    <location>
        <begin position="304"/>
        <end position="329"/>
    </location>
</feature>
<organism evidence="9 10">
    <name type="scientific">Candidatus Stercoripulliclostridium merdipullorum</name>
    <dbReference type="NCBI Taxonomy" id="2840952"/>
    <lineage>
        <taxon>Bacteria</taxon>
        <taxon>Bacillati</taxon>
        <taxon>Bacillota</taxon>
        <taxon>Clostridia</taxon>
        <taxon>Eubacteriales</taxon>
        <taxon>Candidatus Stercoripulliclostridium</taxon>
    </lineage>
</organism>
<evidence type="ECO:0000256" key="4">
    <source>
        <dbReference type="ARBA" id="ARBA00022989"/>
    </source>
</evidence>
<feature type="domain" description="ABC3 transporter permease C-terminal" evidence="8">
    <location>
        <begin position="720"/>
        <end position="825"/>
    </location>
</feature>
<feature type="transmembrane region" description="Helical" evidence="7">
    <location>
        <begin position="472"/>
        <end position="490"/>
    </location>
</feature>
<sequence>MGILLRHTLRSLGRNKGQTAVILVTVIVVTVMIFASLSMYDMFYNISAAEYRRAAGDADILVGSHNETNVTFSVSRIRNFVRYSGDRFSHAEYFVRFGSILKTDRTTRTVLVEATDLDTYLQNHTLRYVEKYQPDPFDTDVMAYAPAIIGERFAADAGLGAGDFVEIYLPTYNMYVKMHIRYVVADEGLFASSAAINLLTDFDAVGNQGQITAAYLTLKDPADYDAAVRDLEAEFPGVGVGEGNGETAAREIARNNTTLLVVGLMFVVAMMALILLTSYMIVVRNRSAEMEVFKAAGATPGQTVTILLLEVVCYGLVGGLIGVALGRLIMEVAVISLLPTARHAVTYAVWKYFVAVIVAVAVTVLSALGPAISLSRKTIRAAASQGAKQARRNRPVLFAVATLALIGVSVAVSFLDGTALIPLAALLMIAAALWIAASTGYAVKAVSWLIAKLRSTGPARVAAMQVGRARSLRTITVLLSVIMAFAFVVVETVTMVRVAVTPFRTRYSADYIVNVGVHLPQNELDDFAADLKDLPGIGTVGYYHSADFYIDEIDGKAFTIYGVSDPDCLVACCAGGLSDGTLERYRSVTDPIVLSRDMALRLGASVGDRVSFIIVDEDYRNVEFSFTVAGFDETVSEYDRVAYCPYGRLELLNKTAIMLVSERDGLPAGTEGDVFVTLRDAVEARRMTTTFALPYAEWVGATRDLMSGVSTLLLLLEIAVCLVALMGVVNISVVTRYDRKRELSVFRLSGMSRSDYLGFTAAEGGILALAAAVIGLGTALAVNRLLPLMGAVVDKYMVFAAFPLSSVLSGLIGAFAFVGIWLAIALARPPEEGHKFDMLA</sequence>
<evidence type="ECO:0000256" key="3">
    <source>
        <dbReference type="ARBA" id="ARBA00022692"/>
    </source>
</evidence>
<dbReference type="InterPro" id="IPR050250">
    <property type="entry name" value="Macrolide_Exporter_MacB"/>
</dbReference>
<proteinExistence type="inferred from homology"/>
<dbReference type="InterPro" id="IPR003838">
    <property type="entry name" value="ABC3_permease_C"/>
</dbReference>
<evidence type="ECO:0000256" key="5">
    <source>
        <dbReference type="ARBA" id="ARBA00023136"/>
    </source>
</evidence>
<name>A0A9D1SXL7_9FIRM</name>
<evidence type="ECO:0000259" key="8">
    <source>
        <dbReference type="Pfam" id="PF02687"/>
    </source>
</evidence>
<keyword evidence="2" id="KW-1003">Cell membrane</keyword>
<feature type="transmembrane region" description="Helical" evidence="7">
    <location>
        <begin position="259"/>
        <end position="283"/>
    </location>
</feature>
<feature type="transmembrane region" description="Helical" evidence="7">
    <location>
        <begin position="20"/>
        <end position="40"/>
    </location>
</feature>
<comment type="caution">
    <text evidence="9">The sequence shown here is derived from an EMBL/GenBank/DDBJ whole genome shotgun (WGS) entry which is preliminary data.</text>
</comment>
<dbReference type="AlphaFoldDB" id="A0A9D1SXL7"/>
<evidence type="ECO:0000256" key="6">
    <source>
        <dbReference type="ARBA" id="ARBA00038076"/>
    </source>
</evidence>
<dbReference type="Proteomes" id="UP000886891">
    <property type="component" value="Unassembled WGS sequence"/>
</dbReference>
<dbReference type="PANTHER" id="PTHR30572:SF4">
    <property type="entry name" value="ABC TRANSPORTER PERMEASE YTRF"/>
    <property type="match status" value="1"/>
</dbReference>
<protein>
    <recommendedName>
        <fullName evidence="8">ABC3 transporter permease C-terminal domain-containing protein</fullName>
    </recommendedName>
</protein>
<dbReference type="PANTHER" id="PTHR30572">
    <property type="entry name" value="MEMBRANE COMPONENT OF TRANSPORTER-RELATED"/>
    <property type="match status" value="1"/>
</dbReference>
<dbReference type="GO" id="GO:0005886">
    <property type="term" value="C:plasma membrane"/>
    <property type="evidence" value="ECO:0007669"/>
    <property type="project" value="UniProtKB-SubCell"/>
</dbReference>